<protein>
    <submittedName>
        <fullName evidence="3">Molybdopterin-guanine dinucleotide biosynthesis protein B</fullName>
    </submittedName>
</protein>
<evidence type="ECO:0000313" key="3">
    <source>
        <dbReference type="EMBL" id="HGF33594.1"/>
    </source>
</evidence>
<dbReference type="PANTHER" id="PTHR40072:SF1">
    <property type="entry name" value="MOLYBDOPTERIN-GUANINE DINUCLEOTIDE BIOSYNTHESIS ADAPTER PROTEIN"/>
    <property type="match status" value="1"/>
</dbReference>
<dbReference type="GO" id="GO:0006777">
    <property type="term" value="P:Mo-molybdopterin cofactor biosynthetic process"/>
    <property type="evidence" value="ECO:0007669"/>
    <property type="project" value="InterPro"/>
</dbReference>
<name>A0A7C3V4A5_9BACT</name>
<proteinExistence type="predicted"/>
<sequence length="200" mass="21336">MRRLPQPGCETGKNPGKNPRRGLNCPPETSASGSAPASPARRALAIVGFSNAGKTELICRLLAVLAARGLRVAVLKHSHHADLDPDRGKDTWRYRQAGARTVGLAAPGFLQVTRTFPGEPSLEQSLAALEADADLILVEGYKSGPLPKIAVLTPEAGEIPDFPNLIALVTSKAVESPLPAFGPSQVEELGQWLYDYLIRD</sequence>
<dbReference type="AlphaFoldDB" id="A0A7C3V4A5"/>
<dbReference type="NCBIfam" id="TIGR00176">
    <property type="entry name" value="mobB"/>
    <property type="match status" value="1"/>
</dbReference>
<dbReference type="GO" id="GO:0005525">
    <property type="term" value="F:GTP binding"/>
    <property type="evidence" value="ECO:0007669"/>
    <property type="project" value="InterPro"/>
</dbReference>
<feature type="compositionally biased region" description="Low complexity" evidence="1">
    <location>
        <begin position="26"/>
        <end position="37"/>
    </location>
</feature>
<organism evidence="3">
    <name type="scientific">Desulfobacca acetoxidans</name>
    <dbReference type="NCBI Taxonomy" id="60893"/>
    <lineage>
        <taxon>Bacteria</taxon>
        <taxon>Pseudomonadati</taxon>
        <taxon>Thermodesulfobacteriota</taxon>
        <taxon>Desulfobaccia</taxon>
        <taxon>Desulfobaccales</taxon>
        <taxon>Desulfobaccaceae</taxon>
        <taxon>Desulfobacca</taxon>
    </lineage>
</organism>
<dbReference type="CDD" id="cd03116">
    <property type="entry name" value="MobB"/>
    <property type="match status" value="1"/>
</dbReference>
<evidence type="ECO:0000259" key="2">
    <source>
        <dbReference type="Pfam" id="PF03205"/>
    </source>
</evidence>
<feature type="domain" description="Molybdopterin-guanine dinucleotide biosynthesis protein B (MobB)" evidence="2">
    <location>
        <begin position="44"/>
        <end position="170"/>
    </location>
</feature>
<evidence type="ECO:0000256" key="1">
    <source>
        <dbReference type="SAM" id="MobiDB-lite"/>
    </source>
</evidence>
<dbReference type="InterPro" id="IPR027417">
    <property type="entry name" value="P-loop_NTPase"/>
</dbReference>
<accession>A0A7C3V4A5</accession>
<dbReference type="EMBL" id="DTMF01000113">
    <property type="protein sequence ID" value="HGF33594.1"/>
    <property type="molecule type" value="Genomic_DNA"/>
</dbReference>
<dbReference type="InterPro" id="IPR052539">
    <property type="entry name" value="MGD_biosynthesis_adapter"/>
</dbReference>
<dbReference type="Gene3D" id="3.40.50.300">
    <property type="entry name" value="P-loop containing nucleotide triphosphate hydrolases"/>
    <property type="match status" value="1"/>
</dbReference>
<comment type="caution">
    <text evidence="3">The sequence shown here is derived from an EMBL/GenBank/DDBJ whole genome shotgun (WGS) entry which is preliminary data.</text>
</comment>
<dbReference type="SUPFAM" id="SSF52540">
    <property type="entry name" value="P-loop containing nucleoside triphosphate hydrolases"/>
    <property type="match status" value="1"/>
</dbReference>
<feature type="region of interest" description="Disordered" evidence="1">
    <location>
        <begin position="1"/>
        <end position="37"/>
    </location>
</feature>
<dbReference type="Pfam" id="PF03205">
    <property type="entry name" value="MobB"/>
    <property type="match status" value="1"/>
</dbReference>
<gene>
    <name evidence="3" type="primary">mobB</name>
    <name evidence="3" type="ORF">ENW96_04275</name>
</gene>
<dbReference type="InterPro" id="IPR004435">
    <property type="entry name" value="MobB_dom"/>
</dbReference>
<reference evidence="3" key="1">
    <citation type="journal article" date="2020" name="mSystems">
        <title>Genome- and Community-Level Interaction Insights into Carbon Utilization and Element Cycling Functions of Hydrothermarchaeota in Hydrothermal Sediment.</title>
        <authorList>
            <person name="Zhou Z."/>
            <person name="Liu Y."/>
            <person name="Xu W."/>
            <person name="Pan J."/>
            <person name="Luo Z.H."/>
            <person name="Li M."/>
        </authorList>
    </citation>
    <scope>NUCLEOTIDE SEQUENCE [LARGE SCALE GENOMIC DNA]</scope>
    <source>
        <strain evidence="3">SpSt-897</strain>
    </source>
</reference>
<dbReference type="PANTHER" id="PTHR40072">
    <property type="entry name" value="MOLYBDOPTERIN-GUANINE DINUCLEOTIDE BIOSYNTHESIS ADAPTER PROTEIN-RELATED"/>
    <property type="match status" value="1"/>
</dbReference>